<dbReference type="Proteomes" id="UP001222118">
    <property type="component" value="Chromosome"/>
</dbReference>
<evidence type="ECO:0000313" key="6">
    <source>
        <dbReference type="Proteomes" id="UP001222118"/>
    </source>
</evidence>
<organism evidence="5 6">
    <name type="scientific">Devosia rhodophyticola</name>
    <dbReference type="NCBI Taxonomy" id="3026423"/>
    <lineage>
        <taxon>Bacteria</taxon>
        <taxon>Pseudomonadati</taxon>
        <taxon>Pseudomonadota</taxon>
        <taxon>Alphaproteobacteria</taxon>
        <taxon>Hyphomicrobiales</taxon>
        <taxon>Devosiaceae</taxon>
        <taxon>Devosia</taxon>
    </lineage>
</organism>
<keyword evidence="3" id="KW-0378">Hydrolase</keyword>
<dbReference type="PANTHER" id="PTHR45953">
    <property type="entry name" value="IDURONATE 2-SULFATASE"/>
    <property type="match status" value="1"/>
</dbReference>
<dbReference type="EMBL" id="CP118247">
    <property type="protein sequence ID" value="WDR04647.1"/>
    <property type="molecule type" value="Genomic_DNA"/>
</dbReference>
<proteinExistence type="inferred from homology"/>
<feature type="domain" description="Sulfatase N-terminal" evidence="4">
    <location>
        <begin position="5"/>
        <end position="373"/>
    </location>
</feature>
<dbReference type="Pfam" id="PF00884">
    <property type="entry name" value="Sulfatase"/>
    <property type="match status" value="1"/>
</dbReference>
<evidence type="ECO:0000259" key="4">
    <source>
        <dbReference type="Pfam" id="PF00884"/>
    </source>
</evidence>
<dbReference type="PROSITE" id="PS00523">
    <property type="entry name" value="SULFATASE_1"/>
    <property type="match status" value="1"/>
</dbReference>
<dbReference type="RefSeq" id="WP_282210168.1">
    <property type="nucleotide sequence ID" value="NZ_CP118247.1"/>
</dbReference>
<dbReference type="SUPFAM" id="SSF53649">
    <property type="entry name" value="Alkaline phosphatase-like"/>
    <property type="match status" value="1"/>
</dbReference>
<dbReference type="InterPro" id="IPR017850">
    <property type="entry name" value="Alkaline_phosphatase_core_sf"/>
</dbReference>
<protein>
    <submittedName>
        <fullName evidence="5">Sulfatase-like hydrolase/transferase</fullName>
    </submittedName>
</protein>
<accession>A0ABY7YTZ4</accession>
<dbReference type="Gene3D" id="3.40.720.10">
    <property type="entry name" value="Alkaline Phosphatase, subunit A"/>
    <property type="match status" value="1"/>
</dbReference>
<sequence length="486" mass="54152">MKAQPNILWVCTDQQRFDTIGALGNSSVHTPNIDRLVRQGTAFTHAFCQSPICTPSRASFLTGMYPSAVHVNGNGNDQFPQSPRLVTKLLAEAGYRCGNVGKLHLASAYKRAEPRVDDGYSYFKYSHAPRDDWAEGHDYADWLAAAGHSLKELTASADGVPEALHQTTWCADMAIAFIEQQAGSPWALTVNIYDPHPPFNPPKRYRDMFDPAQMPGPHFRPEDIDEQRRLAGVDFQSEARQPAQLDIANPVLPKSLERGERDPAGMTAGARDAQTLQAAYYAMIKLIDDQMGRILATLERQNLADDTIIIFMSDHGETLGDHGLIQKGCRFYEGLVRVPLIVSCPGRLGAGVRSDALVELLDVTPTLLDLAGIEVPANMQGKSLLPILVGEKSPAEHRDFVRCEFYDALDLPDGTLATMYRERDWKIVHYHQHGFGELFDLQTDPWEHHNLWDDPAHEQERFRLTLASYNASIAIIDRGAPRIGPY</sequence>
<gene>
    <name evidence="5" type="ORF">PSQ90_09925</name>
</gene>
<evidence type="ECO:0000256" key="3">
    <source>
        <dbReference type="ARBA" id="ARBA00022801"/>
    </source>
</evidence>
<evidence type="ECO:0000313" key="5">
    <source>
        <dbReference type="EMBL" id="WDR04647.1"/>
    </source>
</evidence>
<comment type="similarity">
    <text evidence="1">Belongs to the sulfatase family.</text>
</comment>
<dbReference type="InterPro" id="IPR024607">
    <property type="entry name" value="Sulfatase_CS"/>
</dbReference>
<name>A0ABY7YTZ4_9HYPH</name>
<keyword evidence="2" id="KW-0479">Metal-binding</keyword>
<keyword evidence="6" id="KW-1185">Reference proteome</keyword>
<dbReference type="InterPro" id="IPR000917">
    <property type="entry name" value="Sulfatase_N"/>
</dbReference>
<evidence type="ECO:0000256" key="1">
    <source>
        <dbReference type="ARBA" id="ARBA00008779"/>
    </source>
</evidence>
<dbReference type="PANTHER" id="PTHR45953:SF1">
    <property type="entry name" value="IDURONATE 2-SULFATASE"/>
    <property type="match status" value="1"/>
</dbReference>
<evidence type="ECO:0000256" key="2">
    <source>
        <dbReference type="ARBA" id="ARBA00022723"/>
    </source>
</evidence>
<reference evidence="5 6" key="1">
    <citation type="submission" date="2023-02" db="EMBL/GenBank/DDBJ databases">
        <title>Devosia chondri sp. nov., isolated from the phycosphere of marine algae.</title>
        <authorList>
            <person name="Kim J.M."/>
            <person name="Lee J.K."/>
            <person name="Choi B.J."/>
            <person name="Bayburt H."/>
            <person name="Jeon C.O."/>
        </authorList>
    </citation>
    <scope>NUCLEOTIDE SEQUENCE [LARGE SCALE GENOMIC DNA]</scope>
    <source>
        <strain evidence="5 6">G2-5</strain>
    </source>
</reference>